<name>A0AA41QUX7_9MICO</name>
<dbReference type="EMBL" id="JALGAR010000002">
    <property type="protein sequence ID" value="MCI4658172.1"/>
    <property type="molecule type" value="Genomic_DNA"/>
</dbReference>
<dbReference type="RefSeq" id="WP_243011937.1">
    <property type="nucleotide sequence ID" value="NZ_JALGAR010000002.1"/>
</dbReference>
<organism evidence="3 4">
    <name type="scientific">Cryobacterium zhongshanensis</name>
    <dbReference type="NCBI Taxonomy" id="2928153"/>
    <lineage>
        <taxon>Bacteria</taxon>
        <taxon>Bacillati</taxon>
        <taxon>Actinomycetota</taxon>
        <taxon>Actinomycetes</taxon>
        <taxon>Micrococcales</taxon>
        <taxon>Microbacteriaceae</taxon>
        <taxon>Cryobacterium</taxon>
    </lineage>
</organism>
<dbReference type="Pfam" id="PF08378">
    <property type="entry name" value="NERD"/>
    <property type="match status" value="1"/>
</dbReference>
<evidence type="ECO:0000313" key="3">
    <source>
        <dbReference type="EMBL" id="MCI4658172.1"/>
    </source>
</evidence>
<evidence type="ECO:0000313" key="4">
    <source>
        <dbReference type="Proteomes" id="UP001165341"/>
    </source>
</evidence>
<keyword evidence="1" id="KW-0812">Transmembrane</keyword>
<evidence type="ECO:0000256" key="1">
    <source>
        <dbReference type="SAM" id="Phobius"/>
    </source>
</evidence>
<feature type="transmembrane region" description="Helical" evidence="1">
    <location>
        <begin position="240"/>
        <end position="261"/>
    </location>
</feature>
<dbReference type="Proteomes" id="UP001165341">
    <property type="component" value="Unassembled WGS sequence"/>
</dbReference>
<keyword evidence="4" id="KW-1185">Reference proteome</keyword>
<sequence length="269" mass="29444">MVKLSGGGMYRRRTAESVIDKLLRQHAGTPARSPWHRFRGRSPLGKRCEGWYLAALGEIAVGKALEALSSDWTVFHALPIGLEGWDIDHLIVGPGGVITINAKQHRAARILVDKALLTVNGRTVPYLRHAEFEANHVTDLMSDRHAQTAPVRPTVVFVGAREVNVRARPPFVTVLGVDELVGWLQALPVVLTQNECGRFTDLFDNPAMWANVPVETGDDLIERFQTLDAEVRSATRQRHVYLPIAIFLGGGAGFFGIIGLVSEAMGLSG</sequence>
<dbReference type="AlphaFoldDB" id="A0AA41QUX7"/>
<keyword evidence="1" id="KW-0472">Membrane</keyword>
<comment type="caution">
    <text evidence="3">The sequence shown here is derived from an EMBL/GenBank/DDBJ whole genome shotgun (WGS) entry which is preliminary data.</text>
</comment>
<accession>A0AA41QUX7</accession>
<proteinExistence type="predicted"/>
<reference evidence="3" key="1">
    <citation type="submission" date="2022-03" db="EMBL/GenBank/DDBJ databases">
        <title>Cryobacterium sp. nov. strain ZS14-85, isolated from Antarctic soil.</title>
        <authorList>
            <person name="Li J."/>
            <person name="Niu G."/>
        </authorList>
    </citation>
    <scope>NUCLEOTIDE SEQUENCE</scope>
    <source>
        <strain evidence="3">ZS14-85</strain>
    </source>
</reference>
<feature type="domain" description="NERD" evidence="2">
    <location>
        <begin position="55"/>
        <end position="158"/>
    </location>
</feature>
<evidence type="ECO:0000259" key="2">
    <source>
        <dbReference type="Pfam" id="PF08378"/>
    </source>
</evidence>
<dbReference type="InterPro" id="IPR011528">
    <property type="entry name" value="NERD"/>
</dbReference>
<gene>
    <name evidence="3" type="ORF">MQH31_10175</name>
</gene>
<protein>
    <submittedName>
        <fullName evidence="3">NERD domain-containing protein</fullName>
    </submittedName>
</protein>
<keyword evidence="1" id="KW-1133">Transmembrane helix</keyword>